<accession>A0A511AU11</accession>
<dbReference type="AlphaFoldDB" id="A0A511AU11"/>
<reference evidence="1 2" key="1">
    <citation type="submission" date="2019-07" db="EMBL/GenBank/DDBJ databases">
        <title>Whole genome shotgun sequence of Alkalibacterium kapii NBRC 103247.</title>
        <authorList>
            <person name="Hosoyama A."/>
            <person name="Uohara A."/>
            <person name="Ohji S."/>
            <person name="Ichikawa N."/>
        </authorList>
    </citation>
    <scope>NUCLEOTIDE SEQUENCE [LARGE SCALE GENOMIC DNA]</scope>
    <source>
        <strain evidence="1 2">NBRC 103247</strain>
    </source>
</reference>
<dbReference type="Proteomes" id="UP000321662">
    <property type="component" value="Unassembled WGS sequence"/>
</dbReference>
<evidence type="ECO:0000313" key="2">
    <source>
        <dbReference type="Proteomes" id="UP000321662"/>
    </source>
</evidence>
<comment type="caution">
    <text evidence="1">The sequence shown here is derived from an EMBL/GenBank/DDBJ whole genome shotgun (WGS) entry which is preliminary data.</text>
</comment>
<evidence type="ECO:0000313" key="1">
    <source>
        <dbReference type="EMBL" id="GEK91202.1"/>
    </source>
</evidence>
<name>A0A511AU11_9LACT</name>
<proteinExistence type="predicted"/>
<organism evidence="1 2">
    <name type="scientific">Alkalibacterium kapii</name>
    <dbReference type="NCBI Taxonomy" id="426704"/>
    <lineage>
        <taxon>Bacteria</taxon>
        <taxon>Bacillati</taxon>
        <taxon>Bacillota</taxon>
        <taxon>Bacilli</taxon>
        <taxon>Lactobacillales</taxon>
        <taxon>Carnobacteriaceae</taxon>
        <taxon>Alkalibacterium</taxon>
    </lineage>
</organism>
<protein>
    <submittedName>
        <fullName evidence="1">Uncharacterized protein</fullName>
    </submittedName>
</protein>
<sequence>MSYEDQDFIMRQIKNFAKGIGVLLDLSSLKELLQLEFSIDESLSDRKIESIMYTARVENYINRRILSEEELEKMLGLSPQQVSKLVTTTEKASEEELEELKKISGAGKRLVKNG</sequence>
<gene>
    <name evidence="1" type="ORF">AKA01nite_08240</name>
</gene>
<keyword evidence="2" id="KW-1185">Reference proteome</keyword>
<dbReference type="EMBL" id="BJUY01000007">
    <property type="protein sequence ID" value="GEK91202.1"/>
    <property type="molecule type" value="Genomic_DNA"/>
</dbReference>